<protein>
    <submittedName>
        <fullName evidence="3">Putative_PNPOx domain-containing protein</fullName>
    </submittedName>
</protein>
<dbReference type="Proteomes" id="UP001153328">
    <property type="component" value="Unassembled WGS sequence"/>
</dbReference>
<dbReference type="EMBL" id="CAJVAX010000018">
    <property type="protein sequence ID" value="CAG7647659.1"/>
    <property type="molecule type" value="Genomic_DNA"/>
</dbReference>
<comment type="caution">
    <text evidence="3">The sequence shown here is derived from an EMBL/GenBank/DDBJ whole genome shotgun (WGS) entry which is preliminary data.</text>
</comment>
<dbReference type="GO" id="GO:0016627">
    <property type="term" value="F:oxidoreductase activity, acting on the CH-CH group of donors"/>
    <property type="evidence" value="ECO:0007669"/>
    <property type="project" value="TreeGrafter"/>
</dbReference>
<dbReference type="PANTHER" id="PTHR35176">
    <property type="entry name" value="HEME OXYGENASE HI_0854-RELATED"/>
    <property type="match status" value="1"/>
</dbReference>
<name>A0A9W4MDL0_9ACTN</name>
<keyword evidence="4" id="KW-1185">Reference proteome</keyword>
<dbReference type="PANTHER" id="PTHR35176:SF11">
    <property type="entry name" value="PYRIDOXAMINE 5'-PHOSPHATE OXIDASE FAMILY PROTEIN"/>
    <property type="match status" value="1"/>
</dbReference>
<dbReference type="GO" id="GO:0005829">
    <property type="term" value="C:cytosol"/>
    <property type="evidence" value="ECO:0007669"/>
    <property type="project" value="TreeGrafter"/>
</dbReference>
<evidence type="ECO:0000313" key="3">
    <source>
        <dbReference type="EMBL" id="CAG7647659.1"/>
    </source>
</evidence>
<dbReference type="InterPro" id="IPR019965">
    <property type="entry name" value="PPOX_F420-dep_Rv2061_put"/>
</dbReference>
<dbReference type="Gene3D" id="2.30.110.10">
    <property type="entry name" value="Electron Transport, Fmn-binding Protein, Chain A"/>
    <property type="match status" value="1"/>
</dbReference>
<sequence>MGLMEIGGIPMTSAASPFGRFTRQKTILLTTYKRDGTPVGTPVSIAVDGDRAYFRTYEPAWKVKRLRNNPDVEIAPSTARGKPTGEAMHATATRLEGEEAAGAARALAHKYRFLHGFLVPFMHRRKGWKTLHYALTARDE</sequence>
<dbReference type="GO" id="GO:0070967">
    <property type="term" value="F:coenzyme F420 binding"/>
    <property type="evidence" value="ECO:0007669"/>
    <property type="project" value="TreeGrafter"/>
</dbReference>
<dbReference type="Pfam" id="PF01243">
    <property type="entry name" value="PNPOx_N"/>
    <property type="match status" value="1"/>
</dbReference>
<gene>
    <name evidence="3" type="ORF">SBRY_40728</name>
</gene>
<keyword evidence="1" id="KW-0560">Oxidoreductase</keyword>
<proteinExistence type="predicted"/>
<accession>A0A9W4MDL0</accession>
<evidence type="ECO:0000259" key="2">
    <source>
        <dbReference type="Pfam" id="PF01243"/>
    </source>
</evidence>
<dbReference type="InterPro" id="IPR052019">
    <property type="entry name" value="F420H2_bilvrd_red/Heme_oxyg"/>
</dbReference>
<reference evidence="3" key="1">
    <citation type="submission" date="2021-06" db="EMBL/GenBank/DDBJ databases">
        <authorList>
            <person name="Arsene-Ploetze F."/>
        </authorList>
    </citation>
    <scope>NUCLEOTIDE SEQUENCE</scope>
    <source>
        <strain evidence="3">SBRY1</strain>
    </source>
</reference>
<feature type="domain" description="Pyridoxamine 5'-phosphate oxidase N-terminal" evidence="2">
    <location>
        <begin position="22"/>
        <end position="111"/>
    </location>
</feature>
<dbReference type="InterPro" id="IPR011576">
    <property type="entry name" value="Pyridox_Oxase_N"/>
</dbReference>
<dbReference type="AlphaFoldDB" id="A0A9W4MDL0"/>
<dbReference type="SUPFAM" id="SSF50475">
    <property type="entry name" value="FMN-binding split barrel"/>
    <property type="match status" value="1"/>
</dbReference>
<evidence type="ECO:0000256" key="1">
    <source>
        <dbReference type="ARBA" id="ARBA00023002"/>
    </source>
</evidence>
<dbReference type="InterPro" id="IPR012349">
    <property type="entry name" value="Split_barrel_FMN-bd"/>
</dbReference>
<evidence type="ECO:0000313" key="4">
    <source>
        <dbReference type="Proteomes" id="UP001153328"/>
    </source>
</evidence>
<dbReference type="NCBIfam" id="TIGR03666">
    <property type="entry name" value="Rv2061_F420"/>
    <property type="match status" value="1"/>
</dbReference>
<organism evidence="3 4">
    <name type="scientific">Actinacidiphila bryophytorum</name>
    <dbReference type="NCBI Taxonomy" id="1436133"/>
    <lineage>
        <taxon>Bacteria</taxon>
        <taxon>Bacillati</taxon>
        <taxon>Actinomycetota</taxon>
        <taxon>Actinomycetes</taxon>
        <taxon>Kitasatosporales</taxon>
        <taxon>Streptomycetaceae</taxon>
        <taxon>Actinacidiphila</taxon>
    </lineage>
</organism>